<feature type="transmembrane region" description="Helical" evidence="7">
    <location>
        <begin position="120"/>
        <end position="138"/>
    </location>
</feature>
<feature type="transmembrane region" description="Helical" evidence="7">
    <location>
        <begin position="159"/>
        <end position="181"/>
    </location>
</feature>
<dbReference type="Gene3D" id="1.10.287.1260">
    <property type="match status" value="1"/>
</dbReference>
<dbReference type="InterPro" id="IPR049142">
    <property type="entry name" value="MS_channel_1st"/>
</dbReference>
<evidence type="ECO:0000259" key="8">
    <source>
        <dbReference type="Pfam" id="PF00924"/>
    </source>
</evidence>
<dbReference type="EMBL" id="CP054493">
    <property type="protein sequence ID" value="QOY54112.1"/>
    <property type="molecule type" value="Genomic_DNA"/>
</dbReference>
<dbReference type="PANTHER" id="PTHR43634:SF2">
    <property type="entry name" value="LOW CONDUCTANCE MECHANOSENSITIVE CHANNEL YNAI"/>
    <property type="match status" value="1"/>
</dbReference>
<evidence type="ECO:0000256" key="4">
    <source>
        <dbReference type="ARBA" id="ARBA00022692"/>
    </source>
</evidence>
<dbReference type="GO" id="GO:0005886">
    <property type="term" value="C:plasma membrane"/>
    <property type="evidence" value="ECO:0007669"/>
    <property type="project" value="UniProtKB-SubCell"/>
</dbReference>
<feature type="transmembrane region" description="Helical" evidence="7">
    <location>
        <begin position="187"/>
        <end position="205"/>
    </location>
</feature>
<dbReference type="Gene3D" id="3.30.70.100">
    <property type="match status" value="1"/>
</dbReference>
<dbReference type="AlphaFoldDB" id="A0A7S7LZ67"/>
<keyword evidence="3" id="KW-1003">Cell membrane</keyword>
<keyword evidence="6 7" id="KW-0472">Membrane</keyword>
<evidence type="ECO:0000313" key="12">
    <source>
        <dbReference type="Proteomes" id="UP000593836"/>
    </source>
</evidence>
<dbReference type="InterPro" id="IPR010920">
    <property type="entry name" value="LSM_dom_sf"/>
</dbReference>
<evidence type="ECO:0000256" key="5">
    <source>
        <dbReference type="ARBA" id="ARBA00022989"/>
    </source>
</evidence>
<evidence type="ECO:0000256" key="3">
    <source>
        <dbReference type="ARBA" id="ARBA00022475"/>
    </source>
</evidence>
<sequence length="415" mass="47176">MVKKLYILFTIFFYLPLYAKDSFTSLASVSFIDKVLTPYGLSVMKISIIIALFLVIYFIRKVIFDLIQSNISKVKSLKSYSKDILNSIRKSSEVMMILINIELTLYVYNDFSSIEDFGTYFNIAYSFVLTFIVFRVINTISNIKLESINAKEKKIKNEVINVGVRILNILIWIIGSLIVLHLAGVELTAVVSGLGIGGLAVALAAKDSLANFFGTLSILFSDVFSQGDWIEVDGKEGTVVEIGLRVTKLRTFDNALIAIPNAVLANKDVRNWNKRSLGRRIKMNLGIKYNSKPQDIKNALSDIYKMLDQHQGIATQNTKFDHSMQERKKTRIVTSKDDEQGVKKTLLVYLDEFSGSSINILVYSFSKSVVWSEWLEVKQDVMFKIMEIFEKNSIEFAFPSMSLYHENELDLLDKK</sequence>
<feature type="domain" description="Mechanosensitive ion channel MscS C-terminal" evidence="9">
    <location>
        <begin position="281"/>
        <end position="396"/>
    </location>
</feature>
<evidence type="ECO:0000259" key="9">
    <source>
        <dbReference type="Pfam" id="PF21082"/>
    </source>
</evidence>
<organism evidence="11 12">
    <name type="scientific">Candidatus Sulfurimonas marisnigri</name>
    <dbReference type="NCBI Taxonomy" id="2740405"/>
    <lineage>
        <taxon>Bacteria</taxon>
        <taxon>Pseudomonadati</taxon>
        <taxon>Campylobacterota</taxon>
        <taxon>Epsilonproteobacteria</taxon>
        <taxon>Campylobacterales</taxon>
        <taxon>Sulfurimonadaceae</taxon>
        <taxon>Sulfurimonas</taxon>
    </lineage>
</organism>
<dbReference type="RefSeq" id="WP_194366149.1">
    <property type="nucleotide sequence ID" value="NZ_CP054493.1"/>
</dbReference>
<proteinExistence type="inferred from homology"/>
<dbReference type="SUPFAM" id="SSF82861">
    <property type="entry name" value="Mechanosensitive channel protein MscS (YggB), transmembrane region"/>
    <property type="match status" value="1"/>
</dbReference>
<evidence type="ECO:0000256" key="2">
    <source>
        <dbReference type="ARBA" id="ARBA00008017"/>
    </source>
</evidence>
<accession>A0A7S7LZ67</accession>
<comment type="subcellular location">
    <subcellularLocation>
        <location evidence="1">Cell membrane</location>
        <topology evidence="1">Multi-pass membrane protein</topology>
    </subcellularLocation>
</comment>
<dbReference type="Pfam" id="PF21088">
    <property type="entry name" value="MS_channel_1st"/>
    <property type="match status" value="1"/>
</dbReference>
<dbReference type="InterPro" id="IPR049278">
    <property type="entry name" value="MS_channel_C"/>
</dbReference>
<feature type="transmembrane region" description="Helical" evidence="7">
    <location>
        <begin position="43"/>
        <end position="67"/>
    </location>
</feature>
<dbReference type="PANTHER" id="PTHR43634">
    <property type="entry name" value="OW CONDUCTANCE MECHANOSENSITIVE CHANNEL"/>
    <property type="match status" value="1"/>
</dbReference>
<evidence type="ECO:0000256" key="7">
    <source>
        <dbReference type="SAM" id="Phobius"/>
    </source>
</evidence>
<dbReference type="PROSITE" id="PS01246">
    <property type="entry name" value="UPF0003"/>
    <property type="match status" value="1"/>
</dbReference>
<reference evidence="11 12" key="1">
    <citation type="submission" date="2020-05" db="EMBL/GenBank/DDBJ databases">
        <title>Sulfurimonas marisnigri, sp. nov., and Sulfurimonas baltica, sp. nov., manganese oxide reducing chemolithoautotrophs of the class Epsilonproteobacteria isolated from the pelagic redoxclines of the Black and Baltic Seas and emended description of the genus Sulfurimonas.</title>
        <authorList>
            <person name="Henkel J.V."/>
            <person name="Laudan C."/>
            <person name="Werner J."/>
            <person name="Neu T."/>
            <person name="Plewe S."/>
            <person name="Sproer C."/>
            <person name="Bunk B."/>
            <person name="Schulz-Vogt H.N."/>
        </authorList>
    </citation>
    <scope>NUCLEOTIDE SEQUENCE [LARGE SCALE GENOMIC DNA]</scope>
    <source>
        <strain evidence="11 12">SoZ1</strain>
    </source>
</reference>
<dbReference type="SUPFAM" id="SSF82689">
    <property type="entry name" value="Mechanosensitive channel protein MscS (YggB), C-terminal domain"/>
    <property type="match status" value="1"/>
</dbReference>
<dbReference type="Pfam" id="PF21082">
    <property type="entry name" value="MS_channel_3rd"/>
    <property type="match status" value="1"/>
</dbReference>
<dbReference type="Gene3D" id="2.30.30.60">
    <property type="match status" value="1"/>
</dbReference>
<name>A0A7S7LZ67_9BACT</name>
<keyword evidence="12" id="KW-1185">Reference proteome</keyword>
<evidence type="ECO:0000256" key="6">
    <source>
        <dbReference type="ARBA" id="ARBA00023136"/>
    </source>
</evidence>
<dbReference type="InterPro" id="IPR045042">
    <property type="entry name" value="YnaI-like"/>
</dbReference>
<dbReference type="SUPFAM" id="SSF50182">
    <property type="entry name" value="Sm-like ribonucleoproteins"/>
    <property type="match status" value="1"/>
</dbReference>
<feature type="domain" description="Mechanosensitive ion channel MscS" evidence="8">
    <location>
        <begin position="207"/>
        <end position="274"/>
    </location>
</feature>
<keyword evidence="5 7" id="KW-1133">Transmembrane helix</keyword>
<feature type="domain" description="Mechanosensitive ion channel transmembrane helices 2/3" evidence="10">
    <location>
        <begin position="166"/>
        <end position="206"/>
    </location>
</feature>
<evidence type="ECO:0000313" key="11">
    <source>
        <dbReference type="EMBL" id="QOY54112.1"/>
    </source>
</evidence>
<gene>
    <name evidence="11" type="ORF">HUE87_09505</name>
</gene>
<keyword evidence="4 7" id="KW-0812">Transmembrane</keyword>
<feature type="transmembrane region" description="Helical" evidence="7">
    <location>
        <begin position="88"/>
        <end position="108"/>
    </location>
</feature>
<dbReference type="GO" id="GO:0008381">
    <property type="term" value="F:mechanosensitive monoatomic ion channel activity"/>
    <property type="evidence" value="ECO:0007669"/>
    <property type="project" value="UniProtKB-ARBA"/>
</dbReference>
<evidence type="ECO:0000259" key="10">
    <source>
        <dbReference type="Pfam" id="PF21088"/>
    </source>
</evidence>
<dbReference type="Proteomes" id="UP000593836">
    <property type="component" value="Chromosome"/>
</dbReference>
<comment type="similarity">
    <text evidence="2">Belongs to the MscS (TC 1.A.23) family.</text>
</comment>
<dbReference type="InterPro" id="IPR011066">
    <property type="entry name" value="MscS_channel_C_sf"/>
</dbReference>
<dbReference type="InterPro" id="IPR023408">
    <property type="entry name" value="MscS_beta-dom_sf"/>
</dbReference>
<dbReference type="KEGG" id="smas:HUE87_09505"/>
<dbReference type="InterPro" id="IPR006686">
    <property type="entry name" value="MscS_channel_CS"/>
</dbReference>
<evidence type="ECO:0000256" key="1">
    <source>
        <dbReference type="ARBA" id="ARBA00004651"/>
    </source>
</evidence>
<dbReference type="InterPro" id="IPR006685">
    <property type="entry name" value="MscS_channel_2nd"/>
</dbReference>
<dbReference type="InterPro" id="IPR011014">
    <property type="entry name" value="MscS_channel_TM-2"/>
</dbReference>
<protein>
    <submittedName>
        <fullName evidence="11">Mechanosensitive ion channel family protein</fullName>
    </submittedName>
</protein>
<dbReference type="Pfam" id="PF00924">
    <property type="entry name" value="MS_channel_2nd"/>
    <property type="match status" value="1"/>
</dbReference>